<reference evidence="2" key="1">
    <citation type="submission" date="2019-05" db="EMBL/GenBank/DDBJ databases">
        <title>Metatranscriptomic reconstruction reveals RNA viruses with the potential to shape carbon cycling in soil.</title>
        <authorList>
            <person name="Starr E.P."/>
            <person name="Nuccio E."/>
            <person name="Pett-Ridge J."/>
            <person name="Banfield J.F."/>
            <person name="Firestone M.K."/>
        </authorList>
    </citation>
    <scope>NUCLEOTIDE SEQUENCE</scope>
    <source>
        <strain evidence="2">H4_Bulk_46_scaffold_756</strain>
    </source>
</reference>
<name>A0A514D909_9VIRU</name>
<organism evidence="2">
    <name type="scientific">Leviviridae sp</name>
    <dbReference type="NCBI Taxonomy" id="2027243"/>
    <lineage>
        <taxon>Viruses</taxon>
        <taxon>Riboviria</taxon>
        <taxon>Orthornavirae</taxon>
        <taxon>Lenarviricota</taxon>
        <taxon>Leviviricetes</taxon>
        <taxon>Norzivirales</taxon>
        <taxon>Fiersviridae</taxon>
    </lineage>
</organism>
<protein>
    <recommendedName>
        <fullName evidence="3">Maturation</fullName>
    </recommendedName>
</protein>
<feature type="region of interest" description="Disordered" evidence="1">
    <location>
        <begin position="1"/>
        <end position="24"/>
    </location>
</feature>
<proteinExistence type="predicted"/>
<feature type="compositionally biased region" description="Polar residues" evidence="1">
    <location>
        <begin position="8"/>
        <end position="24"/>
    </location>
</feature>
<dbReference type="EMBL" id="MN035256">
    <property type="protein sequence ID" value="QDH90092.1"/>
    <property type="molecule type" value="Genomic_RNA"/>
</dbReference>
<feature type="non-terminal residue" evidence="2">
    <location>
        <position position="1"/>
    </location>
</feature>
<evidence type="ECO:0000313" key="2">
    <source>
        <dbReference type="EMBL" id="QDH90092.1"/>
    </source>
</evidence>
<accession>A0A514D909</accession>
<gene>
    <name evidence="2" type="ORF">H4Bulk46756_000003</name>
</gene>
<sequence>GVGRTRTRSLGTSAGTAVSHTKSGTVIDSRAGDGVYYTQTMHDIHGDPKPYPDHAMDTDLKRYDITPLNGDATTSNPTSWVTTYTNYVSNISYPLTHQSTNVSAISSADANLAAARSNPSRASLVPLTLLQDVVDLPKMIRDVGRTFKKPRSLMSAKELASHNLAAQFGWLPLIKDVQDLLDFGHTVHKRAGELRKLYDRGWIGRTIQLDHDSIRSHSSSDARLDLGTSGVPHITVSYDTITSVSKWASVRWKLTTAPPYNPSDAEVLKQARRLASGLTPEGLAAGVWEVLPWTWLTDWFTHTGDYIRSNSNTIPATLTSCCVMKKSTTSRIYTRTDSTSSVTGGGGTVTIEAFDRQLKSPSLSTARFPHLSGKSLSILGSLFIQRAK</sequence>
<evidence type="ECO:0000256" key="1">
    <source>
        <dbReference type="SAM" id="MobiDB-lite"/>
    </source>
</evidence>
<evidence type="ECO:0008006" key="3">
    <source>
        <dbReference type="Google" id="ProtNLM"/>
    </source>
</evidence>